<dbReference type="Gene3D" id="3.20.20.140">
    <property type="entry name" value="Metal-dependent hydrolases"/>
    <property type="match status" value="1"/>
</dbReference>
<keyword evidence="2" id="KW-0378">Hydrolase</keyword>
<evidence type="ECO:0000313" key="2">
    <source>
        <dbReference type="EMBL" id="QSQ07870.1"/>
    </source>
</evidence>
<dbReference type="InterPro" id="IPR013108">
    <property type="entry name" value="Amidohydro_3"/>
</dbReference>
<sequence>MDMVLYNGNIFTADKGKKRAEAVAIKDGKITAVGTDEEVLGYKDSNTKLINLEGKTAVPGFNDSHMHLLSYAVSLEKADLNGTKSIDEMKERVKNYIKRNNIPEGRWVLGRGWNHSFFKEKRLPSRQDLDEISQNHPIVLTRTCGHLCAANTRALKEAGIFDNPPEIEGGGIDVDRNGVPTGILKEKAQDLVYRIIPSLNKREIKGLILKAAENCLKEGITSVQTDDFEAVKSDFKDVLDAYFELDREKRLKVRINEQCLLPEMEKIQAFINMGYKTGYGSEFFKIGPLKLLSDGSLGGRTAALRMPYADDETTTGILIFSQDELDRLVEMGHLNGLQVAVHAIGDRAMDMALESFEKALSKYPKEDPRFRIIHAQITTRDIIEKFKKLDVIADIQPIFVSTDLAVVEERIGKERAKWTYNWKTFIDYGVHVAGGSDCPVEPFNPLYGIYAAVTRKNLDGYPENGWLPEQKLKVEEALYIFTMGSAYASFEENIKGSITPGKLADIAVLSDNIFEIEPEGIKDVNVEKTIVDGEIVYEK</sequence>
<accession>A0A8A0RJQ1</accession>
<dbReference type="AlphaFoldDB" id="A0A8A0RJQ1"/>
<dbReference type="SUPFAM" id="SSF51338">
    <property type="entry name" value="Composite domain of metallo-dependent hydrolases"/>
    <property type="match status" value="1"/>
</dbReference>
<dbReference type="InterPro" id="IPR033932">
    <property type="entry name" value="YtcJ-like"/>
</dbReference>
<dbReference type="Gene3D" id="3.10.310.70">
    <property type="match status" value="1"/>
</dbReference>
<keyword evidence="3" id="KW-1185">Reference proteome</keyword>
<feature type="domain" description="Amidohydrolase 3" evidence="1">
    <location>
        <begin position="49"/>
        <end position="537"/>
    </location>
</feature>
<dbReference type="PANTHER" id="PTHR22642:SF2">
    <property type="entry name" value="PROTEIN LONG AFTER FAR-RED 3"/>
    <property type="match status" value="1"/>
</dbReference>
<dbReference type="PANTHER" id="PTHR22642">
    <property type="entry name" value="IMIDAZOLONEPROPIONASE"/>
    <property type="match status" value="1"/>
</dbReference>
<dbReference type="GO" id="GO:0016810">
    <property type="term" value="F:hydrolase activity, acting on carbon-nitrogen (but not peptide) bonds"/>
    <property type="evidence" value="ECO:0007669"/>
    <property type="project" value="InterPro"/>
</dbReference>
<dbReference type="InterPro" id="IPR032466">
    <property type="entry name" value="Metal_Hydrolase"/>
</dbReference>
<organism evidence="2 3">
    <name type="scientific">Koleobacter methoxysyntrophicus</name>
    <dbReference type="NCBI Taxonomy" id="2751313"/>
    <lineage>
        <taxon>Bacteria</taxon>
        <taxon>Bacillati</taxon>
        <taxon>Bacillota</taxon>
        <taxon>Clostridia</taxon>
        <taxon>Koleobacterales</taxon>
        <taxon>Koleobacteraceae</taxon>
        <taxon>Koleobacter</taxon>
    </lineage>
</organism>
<evidence type="ECO:0000313" key="3">
    <source>
        <dbReference type="Proteomes" id="UP000662904"/>
    </source>
</evidence>
<dbReference type="CDD" id="cd01300">
    <property type="entry name" value="YtcJ_like"/>
    <property type="match status" value="1"/>
</dbReference>
<dbReference type="KEGG" id="kme:H0A61_00187"/>
<dbReference type="EMBL" id="CP059066">
    <property type="protein sequence ID" value="QSQ07870.1"/>
    <property type="molecule type" value="Genomic_DNA"/>
</dbReference>
<protein>
    <submittedName>
        <fullName evidence="2">N-substituted formamide deformylase</fullName>
        <ecNumber evidence="2">3.5.1.91</ecNumber>
    </submittedName>
</protein>
<dbReference type="InterPro" id="IPR011059">
    <property type="entry name" value="Metal-dep_hydrolase_composite"/>
</dbReference>
<evidence type="ECO:0000259" key="1">
    <source>
        <dbReference type="Pfam" id="PF07969"/>
    </source>
</evidence>
<reference evidence="2" key="1">
    <citation type="submission" date="2020-07" db="EMBL/GenBank/DDBJ databases">
        <title>Koleobacter methoxysyntrophicus gen. nov., sp. nov., a novel anaerobic bacterium isolated from deep subsurface oil field and proposal of Koleobacterales ord. nov. in the phylum Firmicutes.</title>
        <authorList>
            <person name="Sakamoto S."/>
            <person name="Tamaki H."/>
        </authorList>
    </citation>
    <scope>NUCLEOTIDE SEQUENCE</scope>
    <source>
        <strain evidence="2">NRmbB1</strain>
    </source>
</reference>
<dbReference type="Gene3D" id="2.30.40.10">
    <property type="entry name" value="Urease, subunit C, domain 1"/>
    <property type="match status" value="1"/>
</dbReference>
<dbReference type="Pfam" id="PF07969">
    <property type="entry name" value="Amidohydro_3"/>
    <property type="match status" value="1"/>
</dbReference>
<dbReference type="EC" id="3.5.1.91" evidence="2"/>
<dbReference type="SUPFAM" id="SSF51556">
    <property type="entry name" value="Metallo-dependent hydrolases"/>
    <property type="match status" value="1"/>
</dbReference>
<gene>
    <name evidence="2" type="primary">nfdA_2</name>
    <name evidence="2" type="ORF">H0A61_00187</name>
</gene>
<name>A0A8A0RJQ1_9FIRM</name>
<dbReference type="Proteomes" id="UP000662904">
    <property type="component" value="Chromosome"/>
</dbReference>
<proteinExistence type="predicted"/>